<organism evidence="2 3">
    <name type="scientific">Aspergillus campestris (strain IBT 28561)</name>
    <dbReference type="NCBI Taxonomy" id="1392248"/>
    <lineage>
        <taxon>Eukaryota</taxon>
        <taxon>Fungi</taxon>
        <taxon>Dikarya</taxon>
        <taxon>Ascomycota</taxon>
        <taxon>Pezizomycotina</taxon>
        <taxon>Eurotiomycetes</taxon>
        <taxon>Eurotiomycetidae</taxon>
        <taxon>Eurotiales</taxon>
        <taxon>Aspergillaceae</taxon>
        <taxon>Aspergillus</taxon>
        <taxon>Aspergillus subgen. Circumdati</taxon>
    </lineage>
</organism>
<dbReference type="RefSeq" id="XP_024692577.1">
    <property type="nucleotide sequence ID" value="XM_024832903.1"/>
</dbReference>
<dbReference type="GeneID" id="36540426"/>
<dbReference type="VEuPathDB" id="FungiDB:P168DRAFT_172833"/>
<dbReference type="AlphaFoldDB" id="A0A2I1D272"/>
<keyword evidence="1" id="KW-1133">Transmembrane helix</keyword>
<feature type="transmembrane region" description="Helical" evidence="1">
    <location>
        <begin position="67"/>
        <end position="86"/>
    </location>
</feature>
<dbReference type="EMBL" id="MSFM01000007">
    <property type="protein sequence ID" value="PKY03983.1"/>
    <property type="molecule type" value="Genomic_DNA"/>
</dbReference>
<dbReference type="Proteomes" id="UP000234254">
    <property type="component" value="Unassembled WGS sequence"/>
</dbReference>
<sequence length="90" mass="10270">MRDPCLFPVCFLLAFCLFHNSLTVLGYCVSPLLLHSVHFFFFSCQENFVKILQPCLSGIFMTNIFSLYSPALLFQILCLFGVYAHVCSCE</sequence>
<reference evidence="2" key="1">
    <citation type="submission" date="2016-12" db="EMBL/GenBank/DDBJ databases">
        <title>The genomes of Aspergillus section Nigri reveals drivers in fungal speciation.</title>
        <authorList>
            <consortium name="DOE Joint Genome Institute"/>
            <person name="Vesth T.C."/>
            <person name="Nybo J."/>
            <person name="Theobald S."/>
            <person name="Brandl J."/>
            <person name="Frisvad J.C."/>
            <person name="Nielsen K.F."/>
            <person name="Lyhne E.K."/>
            <person name="Kogle M.E."/>
            <person name="Kuo A."/>
            <person name="Riley R."/>
            <person name="Clum A."/>
            <person name="Nolan M."/>
            <person name="Lipzen A."/>
            <person name="Salamov A."/>
            <person name="Henrissat B."/>
            <person name="Wiebenga A."/>
            <person name="De vries R.P."/>
            <person name="Grigoriev I.V."/>
            <person name="Mortensen U.H."/>
            <person name="Andersen M.R."/>
            <person name="Baker S.E."/>
        </authorList>
    </citation>
    <scope>NUCLEOTIDE SEQUENCE</scope>
    <source>
        <strain evidence="2">IBT 28561</strain>
    </source>
</reference>
<gene>
    <name evidence="2" type="ORF">P168DRAFT_172833</name>
</gene>
<keyword evidence="1" id="KW-0472">Membrane</keyword>
<name>A0A2I1D272_ASPC2</name>
<protein>
    <submittedName>
        <fullName evidence="2">Uncharacterized protein</fullName>
    </submittedName>
</protein>
<comment type="caution">
    <text evidence="2">The sequence shown here is derived from an EMBL/GenBank/DDBJ whole genome shotgun (WGS) entry which is preliminary data.</text>
</comment>
<evidence type="ECO:0000313" key="3">
    <source>
        <dbReference type="Proteomes" id="UP000234254"/>
    </source>
</evidence>
<keyword evidence="1" id="KW-0812">Transmembrane</keyword>
<evidence type="ECO:0000256" key="1">
    <source>
        <dbReference type="SAM" id="Phobius"/>
    </source>
</evidence>
<proteinExistence type="predicted"/>
<keyword evidence="3" id="KW-1185">Reference proteome</keyword>
<accession>A0A2I1D272</accession>
<evidence type="ECO:0000313" key="2">
    <source>
        <dbReference type="EMBL" id="PKY03983.1"/>
    </source>
</evidence>